<evidence type="ECO:0000256" key="1">
    <source>
        <dbReference type="SAM" id="Phobius"/>
    </source>
</evidence>
<comment type="caution">
    <text evidence="2">The sequence shown here is derived from an EMBL/GenBank/DDBJ whole genome shotgun (WGS) entry which is preliminary data.</text>
</comment>
<dbReference type="InterPro" id="IPR050484">
    <property type="entry name" value="Transf_Hexapept/Carb_Anhydrase"/>
</dbReference>
<name>A0A3R9TRH7_ACIBA</name>
<protein>
    <submittedName>
        <fullName evidence="2">Peptide synthetase</fullName>
    </submittedName>
</protein>
<dbReference type="NCBIfam" id="TIGR02353">
    <property type="entry name" value="NRPS_term_dom"/>
    <property type="match status" value="1"/>
</dbReference>
<dbReference type="EMBL" id="RFDI01000588">
    <property type="protein sequence ID" value="RSR56555.1"/>
    <property type="molecule type" value="Genomic_DNA"/>
</dbReference>
<accession>A0A3R9TRH7</accession>
<evidence type="ECO:0000313" key="2">
    <source>
        <dbReference type="EMBL" id="RSR56555.1"/>
    </source>
</evidence>
<dbReference type="Gene3D" id="2.160.10.10">
    <property type="entry name" value="Hexapeptide repeat proteins"/>
    <property type="match status" value="2"/>
</dbReference>
<keyword evidence="1" id="KW-0472">Membrane</keyword>
<dbReference type="InterPro" id="IPR011004">
    <property type="entry name" value="Trimer_LpxA-like_sf"/>
</dbReference>
<keyword evidence="1" id="KW-1133">Transmembrane helix</keyword>
<dbReference type="SUPFAM" id="SSF51161">
    <property type="entry name" value="Trimeric LpxA-like enzymes"/>
    <property type="match status" value="2"/>
</dbReference>
<proteinExistence type="predicted"/>
<evidence type="ECO:0000313" key="3">
    <source>
        <dbReference type="Proteomes" id="UP000280073"/>
    </source>
</evidence>
<dbReference type="AlphaFoldDB" id="A0A3R9TRH7"/>
<keyword evidence="1" id="KW-0812">Transmembrane</keyword>
<sequence>FLLVDWLDVNVFNINPNNHLQIALYYFILAIPASAMMMMITAVISSGLRKIALPRLEIGTYAVHGSTYYRKWFAAQILETSLQTLHGLFATIYAPTWFRMLGAKVGKNTEISTATGVIPEMLTLGEESFIADAVMLGDEEIKGGWMSLKATKIGNRSFVGNSAYIADGTVLPDNVLIGVQSKTPDNREMYDGQTWFGSPALLLPAREAAEKYPDHLTFKPSIKRRLMRGFIEGLRIVLPAALAIGVGYMIVLDVIDVINNYNIETGLVALTLAGLLYGVGCFLIVALLKWILIGRYQPRSAPMWTMFVWLSEGITSLYESVAIPNFLNYLRGTPMLPFFLRILGVRIGKDVYMDTADITEFDCVSIGDRAEFNSFSGPQTHLFEDRIMKIGQVNVGNDVVVNTRSIILYNANVSNHAVLGPLTLVMKGENIPAKSAWIGSPAVPWVHK</sequence>
<dbReference type="InterPro" id="IPR012728">
    <property type="entry name" value="Pls/PosA_C"/>
</dbReference>
<feature type="non-terminal residue" evidence="2">
    <location>
        <position position="1"/>
    </location>
</feature>
<organism evidence="2 3">
    <name type="scientific">Acinetobacter baumannii</name>
    <dbReference type="NCBI Taxonomy" id="470"/>
    <lineage>
        <taxon>Bacteria</taxon>
        <taxon>Pseudomonadati</taxon>
        <taxon>Pseudomonadota</taxon>
        <taxon>Gammaproteobacteria</taxon>
        <taxon>Moraxellales</taxon>
        <taxon>Moraxellaceae</taxon>
        <taxon>Acinetobacter</taxon>
        <taxon>Acinetobacter calcoaceticus/baumannii complex</taxon>
    </lineage>
</organism>
<feature type="transmembrane region" description="Helical" evidence="1">
    <location>
        <begin position="23"/>
        <end position="45"/>
    </location>
</feature>
<dbReference type="PANTHER" id="PTHR13061:SF29">
    <property type="entry name" value="GAMMA CARBONIC ANHYDRASE-LIKE 1, MITOCHONDRIAL-RELATED"/>
    <property type="match status" value="1"/>
</dbReference>
<feature type="transmembrane region" description="Helical" evidence="1">
    <location>
        <begin position="233"/>
        <end position="255"/>
    </location>
</feature>
<feature type="transmembrane region" description="Helical" evidence="1">
    <location>
        <begin position="267"/>
        <end position="293"/>
    </location>
</feature>
<dbReference type="PANTHER" id="PTHR13061">
    <property type="entry name" value="DYNACTIN SUBUNIT P25"/>
    <property type="match status" value="1"/>
</dbReference>
<dbReference type="Proteomes" id="UP000280073">
    <property type="component" value="Unassembled WGS sequence"/>
</dbReference>
<reference evidence="2 3" key="1">
    <citation type="submission" date="2018-10" db="EMBL/GenBank/DDBJ databases">
        <title>GWAS and RNA-Seq identify cryptic mechanisms of antimicrobial resistance in Acinetobacter baumannii.</title>
        <authorList>
            <person name="Sahl J.W."/>
        </authorList>
    </citation>
    <scope>NUCLEOTIDE SEQUENCE [LARGE SCALE GENOMIC DNA]</scope>
    <source>
        <strain evidence="2 3">TG28175</strain>
    </source>
</reference>
<gene>
    <name evidence="2" type="ORF">EA686_11870</name>
</gene>